<dbReference type="EMBL" id="AWSU01000344">
    <property type="protein sequence ID" value="ERI74103.1"/>
    <property type="molecule type" value="Genomic_DNA"/>
</dbReference>
<accession>A0ABC9TRX6</accession>
<sequence>MLSDTEQMKHLLQSFLHQVFQIFLFPRIPLPVFLAIPGTHPFLNLFWTKLNIENATLQKTSSNTSITGGNWNYSIAGATCGVFSDKDCTKLLAPLRLMKAEILAL</sequence>
<dbReference type="AlphaFoldDB" id="A0ABC9TRX6"/>
<reference evidence="1 2" key="1">
    <citation type="submission" date="2013-07" db="EMBL/GenBank/DDBJ databases">
        <authorList>
            <person name="Weinstock G."/>
            <person name="Sodergren E."/>
            <person name="Wylie T."/>
            <person name="Fulton L."/>
            <person name="Fulton R."/>
            <person name="Fronick C."/>
            <person name="O'Laughlin M."/>
            <person name="Godfrey J."/>
            <person name="Miner T."/>
            <person name="Herter B."/>
            <person name="Appelbaum E."/>
            <person name="Cordes M."/>
            <person name="Lek S."/>
            <person name="Wollam A."/>
            <person name="Pepin K.H."/>
            <person name="Palsikar V.B."/>
            <person name="Mitreva M."/>
            <person name="Wilson R.K."/>
        </authorList>
    </citation>
    <scope>NUCLEOTIDE SEQUENCE [LARGE SCALE GENOMIC DNA]</scope>
    <source>
        <strain evidence="1 2">ATCC 14940</strain>
    </source>
</reference>
<evidence type="ECO:0000313" key="1">
    <source>
        <dbReference type="EMBL" id="ERI74103.1"/>
    </source>
</evidence>
<protein>
    <submittedName>
        <fullName evidence="1">Uncharacterized protein</fullName>
    </submittedName>
</protein>
<comment type="caution">
    <text evidence="1">The sequence shown here is derived from an EMBL/GenBank/DDBJ whole genome shotgun (WGS) entry which is preliminary data.</text>
</comment>
<evidence type="ECO:0000313" key="2">
    <source>
        <dbReference type="Proteomes" id="UP000016491"/>
    </source>
</evidence>
<gene>
    <name evidence="1" type="ORF">CLOSYM_04361</name>
</gene>
<dbReference type="Proteomes" id="UP000016491">
    <property type="component" value="Unassembled WGS sequence"/>
</dbReference>
<organism evidence="1 2">
    <name type="scientific">[Clostridium] symbiosum ATCC 14940</name>
    <dbReference type="NCBI Taxonomy" id="411472"/>
    <lineage>
        <taxon>Bacteria</taxon>
        <taxon>Bacillati</taxon>
        <taxon>Bacillota</taxon>
        <taxon>Clostridia</taxon>
        <taxon>Lachnospirales</taxon>
        <taxon>Lachnospiraceae</taxon>
        <taxon>Otoolea</taxon>
    </lineage>
</organism>
<name>A0ABC9TRX6_CLOSY</name>
<proteinExistence type="predicted"/>